<dbReference type="AlphaFoldDB" id="A0A433CTK3"/>
<feature type="transmembrane region" description="Helical" evidence="1">
    <location>
        <begin position="20"/>
        <end position="39"/>
    </location>
</feature>
<dbReference type="Proteomes" id="UP000268093">
    <property type="component" value="Unassembled WGS sequence"/>
</dbReference>
<dbReference type="OrthoDB" id="2367745at2759"/>
<sequence>MLREDYPTLQLRVDEDFDGSRGYGFLDYVILLGFLAILVTEAKTEDIQKGVTQNLVQLHTAAEKLGKRKREEKPNINVYGIVTTGLSWRFVRWSGFEENLSIEISEVISCEYGNDMKQAKEVLSIISGILQSQANFYNERRVRARSDGREDDLQLRTSTRA</sequence>
<accession>A0A433CTK3</accession>
<keyword evidence="1" id="KW-1133">Transmembrane helix</keyword>
<keyword evidence="1" id="KW-0472">Membrane</keyword>
<protein>
    <submittedName>
        <fullName evidence="2">Uncharacterized protein</fullName>
    </submittedName>
</protein>
<evidence type="ECO:0000313" key="3">
    <source>
        <dbReference type="Proteomes" id="UP000268093"/>
    </source>
</evidence>
<dbReference type="EMBL" id="RBNI01012880">
    <property type="protein sequence ID" value="RUP41804.1"/>
    <property type="molecule type" value="Genomic_DNA"/>
</dbReference>
<organism evidence="2 3">
    <name type="scientific">Jimgerdemannia flammicorona</name>
    <dbReference type="NCBI Taxonomy" id="994334"/>
    <lineage>
        <taxon>Eukaryota</taxon>
        <taxon>Fungi</taxon>
        <taxon>Fungi incertae sedis</taxon>
        <taxon>Mucoromycota</taxon>
        <taxon>Mucoromycotina</taxon>
        <taxon>Endogonomycetes</taxon>
        <taxon>Endogonales</taxon>
        <taxon>Endogonaceae</taxon>
        <taxon>Jimgerdemannia</taxon>
    </lineage>
</organism>
<comment type="caution">
    <text evidence="2">The sequence shown here is derived from an EMBL/GenBank/DDBJ whole genome shotgun (WGS) entry which is preliminary data.</text>
</comment>
<evidence type="ECO:0000256" key="1">
    <source>
        <dbReference type="SAM" id="Phobius"/>
    </source>
</evidence>
<gene>
    <name evidence="2" type="ORF">BC936DRAFT_138293</name>
</gene>
<proteinExistence type="predicted"/>
<evidence type="ECO:0000313" key="2">
    <source>
        <dbReference type="EMBL" id="RUP41804.1"/>
    </source>
</evidence>
<keyword evidence="1" id="KW-0812">Transmembrane</keyword>
<name>A0A433CTK3_9FUNG</name>
<reference evidence="2 3" key="1">
    <citation type="journal article" date="2018" name="New Phytol.">
        <title>Phylogenomics of Endogonaceae and evolution of mycorrhizas within Mucoromycota.</title>
        <authorList>
            <person name="Chang Y."/>
            <person name="Desiro A."/>
            <person name="Na H."/>
            <person name="Sandor L."/>
            <person name="Lipzen A."/>
            <person name="Clum A."/>
            <person name="Barry K."/>
            <person name="Grigoriev I.V."/>
            <person name="Martin F.M."/>
            <person name="Stajich J.E."/>
            <person name="Smith M.E."/>
            <person name="Bonito G."/>
            <person name="Spatafora J.W."/>
        </authorList>
    </citation>
    <scope>NUCLEOTIDE SEQUENCE [LARGE SCALE GENOMIC DNA]</scope>
    <source>
        <strain evidence="2 3">GMNB39</strain>
    </source>
</reference>
<keyword evidence="3" id="KW-1185">Reference proteome</keyword>